<evidence type="ECO:0000256" key="3">
    <source>
        <dbReference type="ARBA" id="ARBA00011264"/>
    </source>
</evidence>
<proteinExistence type="inferred from homology"/>
<dbReference type="InterPro" id="IPR025777">
    <property type="entry name" value="GMPS_ATP_PPase_dom"/>
</dbReference>
<evidence type="ECO:0000256" key="7">
    <source>
        <dbReference type="ARBA" id="ARBA00022741"/>
    </source>
</evidence>
<dbReference type="HAMAP" id="MF_00345">
    <property type="entry name" value="GMP_synthase_B"/>
    <property type="match status" value="1"/>
</dbReference>
<dbReference type="FunFam" id="3.30.300.10:FF:000002">
    <property type="entry name" value="GMP synthase [glutamine-hydrolyzing]"/>
    <property type="match status" value="1"/>
</dbReference>
<name>A0AAX4NGU3_9ARCH</name>
<dbReference type="PANTHER" id="PTHR11922:SF2">
    <property type="entry name" value="GMP SYNTHASE [GLUTAMINE-HYDROLYZING]"/>
    <property type="match status" value="1"/>
</dbReference>
<evidence type="ECO:0000256" key="2">
    <source>
        <dbReference type="ARBA" id="ARBA00005153"/>
    </source>
</evidence>
<comment type="pathway">
    <text evidence="2 13">Purine metabolism; GMP biosynthesis; GMP from XMP (L-Gln route): step 1/1.</text>
</comment>
<evidence type="ECO:0000256" key="14">
    <source>
        <dbReference type="PROSITE-ProRule" id="PRU00886"/>
    </source>
</evidence>
<dbReference type="AlphaFoldDB" id="A0AAX4NGU3"/>
<dbReference type="Proteomes" id="UP001451606">
    <property type="component" value="Chromosome"/>
</dbReference>
<dbReference type="InterPro" id="IPR026598">
    <property type="entry name" value="GMP_synthase_B"/>
</dbReference>
<dbReference type="EC" id="6.3.5.2" evidence="4 13"/>
<keyword evidence="9 13" id="KW-0658">Purine biosynthesis</keyword>
<dbReference type="GO" id="GO:0003921">
    <property type="term" value="F:GMP synthase activity"/>
    <property type="evidence" value="ECO:0007669"/>
    <property type="project" value="InterPro"/>
</dbReference>
<dbReference type="SUPFAM" id="SSF54810">
    <property type="entry name" value="GMP synthetase C-terminal dimerisation domain"/>
    <property type="match status" value="1"/>
</dbReference>
<dbReference type="GO" id="GO:0005524">
    <property type="term" value="F:ATP binding"/>
    <property type="evidence" value="ECO:0007669"/>
    <property type="project" value="UniProtKB-UniRule"/>
</dbReference>
<dbReference type="Pfam" id="PF00958">
    <property type="entry name" value="GMP_synt_C"/>
    <property type="match status" value="1"/>
</dbReference>
<protein>
    <recommendedName>
        <fullName evidence="5 13">GMP synthase [glutamine-hydrolyzing] subunit B</fullName>
        <ecNumber evidence="4 13">6.3.5.2</ecNumber>
    </recommendedName>
    <alternativeName>
        <fullName evidence="11 13">GMP synthetase</fullName>
    </alternativeName>
</protein>
<dbReference type="InterPro" id="IPR001674">
    <property type="entry name" value="GMP_synth_C"/>
</dbReference>
<dbReference type="SUPFAM" id="SSF52402">
    <property type="entry name" value="Adenine nucleotide alpha hydrolases-like"/>
    <property type="match status" value="1"/>
</dbReference>
<dbReference type="InterPro" id="IPR014729">
    <property type="entry name" value="Rossmann-like_a/b/a_fold"/>
</dbReference>
<sequence>MLDAAKFIGEAENEILTKLNGKGILACSGGQDSTLLAVLANRAAGDRILTVFVDTGFLRIGEKERVKEIFEKFKLNYLIIDESEKFISRLEGVTEPEEKRKIIGKTFIDVFEDEAKKYGAGSLLQGTIAPDWIESGGGVRDTIKSHHNVGGLPLNMKLKLIEPLRDLYKDEIREISRYLGIPEIVQPFPGPGLAVRILGEVTREKLETLKQATEIVEKSVEENARSWDTMPWQFFAILLPVKTTGIHGDKRTYGYTIAIRMIDSIDAMSGTFTKPPWEFLENLSTDITNRVKGVNRVVYDVTNKPPGTIEWE</sequence>
<evidence type="ECO:0000256" key="12">
    <source>
        <dbReference type="ARBA" id="ARBA00049404"/>
    </source>
</evidence>
<dbReference type="GeneID" id="95967686"/>
<dbReference type="RefSeq" id="WP_393970719.1">
    <property type="nucleotide sequence ID" value="NZ_CP133772.1"/>
</dbReference>
<evidence type="ECO:0000256" key="6">
    <source>
        <dbReference type="ARBA" id="ARBA00022598"/>
    </source>
</evidence>
<dbReference type="CDD" id="cd01997">
    <property type="entry name" value="GMP_synthase_C"/>
    <property type="match status" value="1"/>
</dbReference>
<reference evidence="16 17" key="1">
    <citation type="submission" date="2023-09" db="EMBL/GenBank/DDBJ databases">
        <authorList>
            <person name="Golyshina O.V."/>
            <person name="Lunev E.A."/>
            <person name="Bargiela R."/>
            <person name="Gaines M.C."/>
            <person name="Daum B."/>
            <person name="Bale N.J."/>
            <person name="Koenen M."/>
            <person name="Sinninghe Damst J.S."/>
            <person name="Yakimov M."/>
            <person name="Golyshin P.N."/>
        </authorList>
    </citation>
    <scope>NUCLEOTIDE SEQUENCE [LARGE SCALE GENOMIC DNA]</scope>
    <source>
        <strain evidence="16 17">M1</strain>
    </source>
</reference>
<organism evidence="16 17">
    <name type="scientific">Oxyplasma meridianum</name>
    <dbReference type="NCBI Taxonomy" id="3073602"/>
    <lineage>
        <taxon>Archaea</taxon>
        <taxon>Methanobacteriati</taxon>
        <taxon>Thermoplasmatota</taxon>
        <taxon>Thermoplasmata</taxon>
        <taxon>Thermoplasmatales</taxon>
        <taxon>Thermoplasmataceae</taxon>
        <taxon>Oxyplasma</taxon>
    </lineage>
</organism>
<evidence type="ECO:0000256" key="1">
    <source>
        <dbReference type="ARBA" id="ARBA00002332"/>
    </source>
</evidence>
<evidence type="ECO:0000256" key="9">
    <source>
        <dbReference type="ARBA" id="ARBA00022755"/>
    </source>
</evidence>
<feature type="binding site" evidence="14">
    <location>
        <begin position="28"/>
        <end position="34"/>
    </location>
    <ligand>
        <name>ATP</name>
        <dbReference type="ChEBI" id="CHEBI:30616"/>
    </ligand>
</feature>
<dbReference type="PROSITE" id="PS51553">
    <property type="entry name" value="GMPS_ATP_PPASE"/>
    <property type="match status" value="1"/>
</dbReference>
<evidence type="ECO:0000256" key="8">
    <source>
        <dbReference type="ARBA" id="ARBA00022749"/>
    </source>
</evidence>
<dbReference type="EMBL" id="CP133772">
    <property type="protein sequence ID" value="WYY00380.1"/>
    <property type="molecule type" value="Genomic_DNA"/>
</dbReference>
<keyword evidence="6 13" id="KW-0436">Ligase</keyword>
<evidence type="ECO:0000256" key="13">
    <source>
        <dbReference type="HAMAP-Rule" id="MF_00345"/>
    </source>
</evidence>
<dbReference type="NCBIfam" id="TIGR00884">
    <property type="entry name" value="guaA_Cterm"/>
    <property type="match status" value="1"/>
</dbReference>
<comment type="catalytic activity">
    <reaction evidence="12 13">
        <text>XMP + L-glutamine + ATP + H2O = GMP + L-glutamate + AMP + diphosphate + 2 H(+)</text>
        <dbReference type="Rhea" id="RHEA:11680"/>
        <dbReference type="ChEBI" id="CHEBI:15377"/>
        <dbReference type="ChEBI" id="CHEBI:15378"/>
        <dbReference type="ChEBI" id="CHEBI:29985"/>
        <dbReference type="ChEBI" id="CHEBI:30616"/>
        <dbReference type="ChEBI" id="CHEBI:33019"/>
        <dbReference type="ChEBI" id="CHEBI:57464"/>
        <dbReference type="ChEBI" id="CHEBI:58115"/>
        <dbReference type="ChEBI" id="CHEBI:58359"/>
        <dbReference type="ChEBI" id="CHEBI:456215"/>
        <dbReference type="EC" id="6.3.5.2"/>
    </reaction>
</comment>
<evidence type="ECO:0000256" key="4">
    <source>
        <dbReference type="ARBA" id="ARBA00012746"/>
    </source>
</evidence>
<feature type="domain" description="GMPS ATP-PPase" evidence="15">
    <location>
        <begin position="2"/>
        <end position="188"/>
    </location>
</feature>
<gene>
    <name evidence="16" type="primary">guaA</name>
    <name evidence="13" type="synonym">guaAB</name>
    <name evidence="16" type="ORF">OXIME_000950</name>
</gene>
<keyword evidence="7 13" id="KW-0547">Nucleotide-binding</keyword>
<evidence type="ECO:0000256" key="11">
    <source>
        <dbReference type="ARBA" id="ARBA00030464"/>
    </source>
</evidence>
<evidence type="ECO:0000256" key="5">
    <source>
        <dbReference type="ARBA" id="ARBA00022411"/>
    </source>
</evidence>
<keyword evidence="17" id="KW-1185">Reference proteome</keyword>
<keyword evidence="10 13" id="KW-0067">ATP-binding</keyword>
<keyword evidence="8 13" id="KW-0332">GMP biosynthesis</keyword>
<dbReference type="PANTHER" id="PTHR11922">
    <property type="entry name" value="GMP SYNTHASE-RELATED"/>
    <property type="match status" value="1"/>
</dbReference>
<dbReference type="Gene3D" id="3.30.300.10">
    <property type="match status" value="1"/>
</dbReference>
<dbReference type="GO" id="GO:0005829">
    <property type="term" value="C:cytosol"/>
    <property type="evidence" value="ECO:0007669"/>
    <property type="project" value="TreeGrafter"/>
</dbReference>
<dbReference type="Gene3D" id="3.40.50.620">
    <property type="entry name" value="HUPs"/>
    <property type="match status" value="1"/>
</dbReference>
<evidence type="ECO:0000259" key="15">
    <source>
        <dbReference type="PROSITE" id="PS51553"/>
    </source>
</evidence>
<evidence type="ECO:0000313" key="16">
    <source>
        <dbReference type="EMBL" id="WYY00380.1"/>
    </source>
</evidence>
<evidence type="ECO:0000256" key="10">
    <source>
        <dbReference type="ARBA" id="ARBA00022840"/>
    </source>
</evidence>
<comment type="subunit">
    <text evidence="3 13">Heterodimer composed of a glutamine amidotransferase subunit (A) and a GMP-binding subunit (B).</text>
</comment>
<accession>A0AAX4NGU3</accession>
<comment type="function">
    <text evidence="1 13">Catalyzes the synthesis of GMP from XMP.</text>
</comment>
<evidence type="ECO:0000313" key="17">
    <source>
        <dbReference type="Proteomes" id="UP001451606"/>
    </source>
</evidence>
<dbReference type="KEGG" id="omr:OXIME_000950"/>